<dbReference type="EMBL" id="LJJB01000007">
    <property type="protein sequence ID" value="KQL50090.1"/>
    <property type="molecule type" value="Genomic_DNA"/>
</dbReference>
<dbReference type="Pfam" id="PF02348">
    <property type="entry name" value="CTP_transf_3"/>
    <property type="match status" value="1"/>
</dbReference>
<protein>
    <submittedName>
        <fullName evidence="1">Acylneuraminate cytidylyltransferase</fullName>
    </submittedName>
</protein>
<dbReference type="PANTHER" id="PTHR42866">
    <property type="entry name" value="3-DEOXY-MANNO-OCTULOSONATE CYTIDYLYLTRANSFERASE"/>
    <property type="match status" value="1"/>
</dbReference>
<name>A0ABR5NEX5_BRECH</name>
<reference evidence="1 2" key="1">
    <citation type="submission" date="2015-09" db="EMBL/GenBank/DDBJ databases">
        <title>Genome sequencing project for genomic taxonomy and phylogenomics of Bacillus-like bacteria.</title>
        <authorList>
            <person name="Liu B."/>
            <person name="Wang J."/>
            <person name="Zhu Y."/>
            <person name="Liu G."/>
            <person name="Chen Q."/>
            <person name="Chen Z."/>
            <person name="Lan J."/>
            <person name="Che J."/>
            <person name="Ge C."/>
            <person name="Shi H."/>
            <person name="Pan Z."/>
            <person name="Liu X."/>
        </authorList>
    </citation>
    <scope>NUCLEOTIDE SEQUENCE [LARGE SCALE GENOMIC DNA]</scope>
    <source>
        <strain evidence="1 2">DSM 8552</strain>
    </source>
</reference>
<evidence type="ECO:0000313" key="2">
    <source>
        <dbReference type="Proteomes" id="UP000051063"/>
    </source>
</evidence>
<dbReference type="InterPro" id="IPR003329">
    <property type="entry name" value="Cytidylyl_trans"/>
</dbReference>
<dbReference type="SUPFAM" id="SSF53448">
    <property type="entry name" value="Nucleotide-diphospho-sugar transferases"/>
    <property type="match status" value="1"/>
</dbReference>
<proteinExistence type="predicted"/>
<keyword evidence="1" id="KW-0808">Transferase</keyword>
<dbReference type="CDD" id="cd02518">
    <property type="entry name" value="GT2_SpsF"/>
    <property type="match status" value="1"/>
</dbReference>
<keyword evidence="1" id="KW-0548">Nucleotidyltransferase</keyword>
<dbReference type="RefSeq" id="WP_055744424.1">
    <property type="nucleotide sequence ID" value="NZ_LJJB01000007.1"/>
</dbReference>
<dbReference type="InterPro" id="IPR029044">
    <property type="entry name" value="Nucleotide-diphossugar_trans"/>
</dbReference>
<dbReference type="Proteomes" id="UP000051063">
    <property type="component" value="Unassembled WGS sequence"/>
</dbReference>
<dbReference type="Gene3D" id="3.90.550.10">
    <property type="entry name" value="Spore Coat Polysaccharide Biosynthesis Protein SpsA, Chain A"/>
    <property type="match status" value="1"/>
</dbReference>
<sequence length="240" mass="27390">MKVIVIIQARMGSTRLPGKIMLPLGSTVVLDYVVSRSKQIGGVTDVIIATSTSDKDTPIWEWCKKNQVSCFRGSEEDVLSRFYDCATAYQPDYFIRVTSDCPFLDYQMMNQIMKQVEEQPVDFVFVNGALPRGLEAEIASFSALETMNRVAREAKYREHVTYYAYEHKHQFQTTSFQAPISLCHPEIRITLDTEDDYLLCHAVAQHFNGDLLVPSQSIVDYLLEHPELAQINSHVKQKDI</sequence>
<dbReference type="GO" id="GO:0016779">
    <property type="term" value="F:nucleotidyltransferase activity"/>
    <property type="evidence" value="ECO:0007669"/>
    <property type="project" value="UniProtKB-KW"/>
</dbReference>
<evidence type="ECO:0000313" key="1">
    <source>
        <dbReference type="EMBL" id="KQL50090.1"/>
    </source>
</evidence>
<dbReference type="PANTHER" id="PTHR42866:SF1">
    <property type="entry name" value="SPORE COAT POLYSACCHARIDE BIOSYNTHESIS PROTEIN SPSF"/>
    <property type="match status" value="1"/>
</dbReference>
<gene>
    <name evidence="1" type="ORF">AN963_02755</name>
</gene>
<organism evidence="1 2">
    <name type="scientific">Brevibacillus choshinensis</name>
    <dbReference type="NCBI Taxonomy" id="54911"/>
    <lineage>
        <taxon>Bacteria</taxon>
        <taxon>Bacillati</taxon>
        <taxon>Bacillota</taxon>
        <taxon>Bacilli</taxon>
        <taxon>Bacillales</taxon>
        <taxon>Paenibacillaceae</taxon>
        <taxon>Brevibacillus</taxon>
    </lineage>
</organism>
<keyword evidence="2" id="KW-1185">Reference proteome</keyword>
<accession>A0ABR5NEX5</accession>
<comment type="caution">
    <text evidence="1">The sequence shown here is derived from an EMBL/GenBank/DDBJ whole genome shotgun (WGS) entry which is preliminary data.</text>
</comment>